<dbReference type="Pfam" id="PF08547">
    <property type="entry name" value="CIA30"/>
    <property type="match status" value="1"/>
</dbReference>
<dbReference type="OrthoDB" id="426386at2759"/>
<accession>A0A5N6YY63</accession>
<organism evidence="3 4">
    <name type="scientific">Aspergillus coremiiformis</name>
    <dbReference type="NCBI Taxonomy" id="138285"/>
    <lineage>
        <taxon>Eukaryota</taxon>
        <taxon>Fungi</taxon>
        <taxon>Dikarya</taxon>
        <taxon>Ascomycota</taxon>
        <taxon>Pezizomycotina</taxon>
        <taxon>Eurotiomycetes</taxon>
        <taxon>Eurotiomycetidae</taxon>
        <taxon>Eurotiales</taxon>
        <taxon>Aspergillaceae</taxon>
        <taxon>Aspergillus</taxon>
        <taxon>Aspergillus subgen. Circumdati</taxon>
    </lineage>
</organism>
<keyword evidence="4" id="KW-1185">Reference proteome</keyword>
<name>A0A5N6YY63_9EURO</name>
<evidence type="ECO:0000259" key="2">
    <source>
        <dbReference type="Pfam" id="PF08547"/>
    </source>
</evidence>
<dbReference type="PANTHER" id="PTHR13194:SF19">
    <property type="entry name" value="NAD(P)-BINDING ROSSMANN-FOLD SUPERFAMILY PROTEIN"/>
    <property type="match status" value="1"/>
</dbReference>
<dbReference type="Proteomes" id="UP000327118">
    <property type="component" value="Unassembled WGS sequence"/>
</dbReference>
<dbReference type="InterPro" id="IPR008979">
    <property type="entry name" value="Galactose-bd-like_sf"/>
</dbReference>
<feature type="domain" description="NADH:ubiquinone oxidoreductase intermediate-associated protein 30" evidence="2">
    <location>
        <begin position="18"/>
        <end position="179"/>
    </location>
</feature>
<dbReference type="PANTHER" id="PTHR13194">
    <property type="entry name" value="COMPLEX I INTERMEDIATE-ASSOCIATED PROTEIN 30"/>
    <property type="match status" value="1"/>
</dbReference>
<reference evidence="4" key="1">
    <citation type="submission" date="2019-04" db="EMBL/GenBank/DDBJ databases">
        <title>Friends and foes A comparative genomics studyof 23 Aspergillus species from section Flavi.</title>
        <authorList>
            <consortium name="DOE Joint Genome Institute"/>
            <person name="Kjaerbolling I."/>
            <person name="Vesth T."/>
            <person name="Frisvad J.C."/>
            <person name="Nybo J.L."/>
            <person name="Theobald S."/>
            <person name="Kildgaard S."/>
            <person name="Isbrandt T."/>
            <person name="Kuo A."/>
            <person name="Sato A."/>
            <person name="Lyhne E.K."/>
            <person name="Kogle M.E."/>
            <person name="Wiebenga A."/>
            <person name="Kun R.S."/>
            <person name="Lubbers R.J."/>
            <person name="Makela M.R."/>
            <person name="Barry K."/>
            <person name="Chovatia M."/>
            <person name="Clum A."/>
            <person name="Daum C."/>
            <person name="Haridas S."/>
            <person name="He G."/>
            <person name="LaButti K."/>
            <person name="Lipzen A."/>
            <person name="Mondo S."/>
            <person name="Riley R."/>
            <person name="Salamov A."/>
            <person name="Simmons B.A."/>
            <person name="Magnuson J.K."/>
            <person name="Henrissat B."/>
            <person name="Mortensen U.H."/>
            <person name="Larsen T.O."/>
            <person name="Devries R.P."/>
            <person name="Grigoriev I.V."/>
            <person name="Machida M."/>
            <person name="Baker S.E."/>
            <person name="Andersen M.R."/>
        </authorList>
    </citation>
    <scope>NUCLEOTIDE SEQUENCE [LARGE SCALE GENOMIC DNA]</scope>
    <source>
        <strain evidence="4">CBS 553.77</strain>
    </source>
</reference>
<dbReference type="AlphaFoldDB" id="A0A5N6YY63"/>
<proteinExistence type="inferred from homology"/>
<dbReference type="InterPro" id="IPR039131">
    <property type="entry name" value="NDUFAF1"/>
</dbReference>
<evidence type="ECO:0000313" key="4">
    <source>
        <dbReference type="Proteomes" id="UP000327118"/>
    </source>
</evidence>
<sequence length="230" mass="26044">MDSNVARLPLFGGPRAWQFSDWTSVDDRVRGGSSYSYMTGSPASPTARFHGNLNITTLGGAGFASQQTTGENRTWDLSHYDGLELHIARGDRKHYTFTLQNAALPQGPDGRQQSNLVWEHDFLAEDEQKIFVKWADFTPTYRGREKTDAEPLDLTAVKRMSLMMRSFFGTQEGPFSLDILSIAALRFKQYRDYQEDDEDYVVVDEKSGEESNPPKSRGWFSGLRECCGLF</sequence>
<dbReference type="InterPro" id="IPR013857">
    <property type="entry name" value="NADH-UbQ_OxRdtase-assoc_prot30"/>
</dbReference>
<comment type="similarity">
    <text evidence="1">Belongs to the CIA30 family.</text>
</comment>
<dbReference type="SUPFAM" id="SSF49785">
    <property type="entry name" value="Galactose-binding domain-like"/>
    <property type="match status" value="1"/>
</dbReference>
<gene>
    <name evidence="3" type="ORF">BDV28DRAFT_160367</name>
</gene>
<dbReference type="EMBL" id="ML739292">
    <property type="protein sequence ID" value="KAE8349596.1"/>
    <property type="molecule type" value="Genomic_DNA"/>
</dbReference>
<evidence type="ECO:0000256" key="1">
    <source>
        <dbReference type="ARBA" id="ARBA00007884"/>
    </source>
</evidence>
<protein>
    <submittedName>
        <fullName evidence="3">Complex I intermediate-associated protein 30-domain-containing protein</fullName>
    </submittedName>
</protein>
<evidence type="ECO:0000313" key="3">
    <source>
        <dbReference type="EMBL" id="KAE8349596.1"/>
    </source>
</evidence>
<dbReference type="GO" id="GO:0051082">
    <property type="term" value="F:unfolded protein binding"/>
    <property type="evidence" value="ECO:0007669"/>
    <property type="project" value="TreeGrafter"/>
</dbReference>
<dbReference type="GO" id="GO:0010257">
    <property type="term" value="P:NADH dehydrogenase complex assembly"/>
    <property type="evidence" value="ECO:0007669"/>
    <property type="project" value="TreeGrafter"/>
</dbReference>